<keyword evidence="1" id="KW-0472">Membrane</keyword>
<evidence type="ECO:0000313" key="3">
    <source>
        <dbReference type="Proteomes" id="UP000275461"/>
    </source>
</evidence>
<organism evidence="2 3">
    <name type="scientific">Alkalispirillum mobile</name>
    <dbReference type="NCBI Taxonomy" id="85925"/>
    <lineage>
        <taxon>Bacteria</taxon>
        <taxon>Pseudomonadati</taxon>
        <taxon>Pseudomonadota</taxon>
        <taxon>Gammaproteobacteria</taxon>
        <taxon>Chromatiales</taxon>
        <taxon>Ectothiorhodospiraceae</taxon>
        <taxon>Alkalispirillum</taxon>
    </lineage>
</organism>
<keyword evidence="1" id="KW-1133">Transmembrane helix</keyword>
<proteinExistence type="predicted"/>
<protein>
    <submittedName>
        <fullName evidence="2">Uncharacterized protein</fullName>
    </submittedName>
</protein>
<accession>A0A498CBL5</accession>
<dbReference type="EMBL" id="RCDA01000001">
    <property type="protein sequence ID" value="RLK50540.1"/>
    <property type="molecule type" value="Genomic_DNA"/>
</dbReference>
<evidence type="ECO:0000313" key="2">
    <source>
        <dbReference type="EMBL" id="RLK50540.1"/>
    </source>
</evidence>
<evidence type="ECO:0000256" key="1">
    <source>
        <dbReference type="SAM" id="Phobius"/>
    </source>
</evidence>
<keyword evidence="1" id="KW-0812">Transmembrane</keyword>
<comment type="caution">
    <text evidence="2">The sequence shown here is derived from an EMBL/GenBank/DDBJ whole genome shotgun (WGS) entry which is preliminary data.</text>
</comment>
<dbReference type="Proteomes" id="UP000275461">
    <property type="component" value="Unassembled WGS sequence"/>
</dbReference>
<name>A0A498CBL5_9GAMM</name>
<reference evidence="2 3" key="1">
    <citation type="submission" date="2018-10" db="EMBL/GenBank/DDBJ databases">
        <title>Genomic Encyclopedia of Type Strains, Phase IV (KMG-IV): sequencing the most valuable type-strain genomes for metagenomic binning, comparative biology and taxonomic classification.</title>
        <authorList>
            <person name="Goeker M."/>
        </authorList>
    </citation>
    <scope>NUCLEOTIDE SEQUENCE [LARGE SCALE GENOMIC DNA]</scope>
    <source>
        <strain evidence="2 3">DSM 12769</strain>
    </source>
</reference>
<dbReference type="AlphaFoldDB" id="A0A498CBL5"/>
<sequence length="42" mass="4761">MPLFEVLGDGVIFILAPLVILFLVMLGYAIKTLFFGWKDDDE</sequence>
<feature type="transmembrane region" description="Helical" evidence="1">
    <location>
        <begin position="12"/>
        <end position="30"/>
    </location>
</feature>
<keyword evidence="3" id="KW-1185">Reference proteome</keyword>
<gene>
    <name evidence="2" type="ORF">DFR31_0443</name>
</gene>